<dbReference type="PROSITE" id="PS00660">
    <property type="entry name" value="FERM_1"/>
    <property type="match status" value="1"/>
</dbReference>
<dbReference type="Pfam" id="PF05902">
    <property type="entry name" value="4_1_CTD"/>
    <property type="match status" value="1"/>
</dbReference>
<dbReference type="InterPro" id="IPR007477">
    <property type="entry name" value="SAB_dom"/>
</dbReference>
<dbReference type="GO" id="GO:0005198">
    <property type="term" value="F:structural molecule activity"/>
    <property type="evidence" value="ECO:0007669"/>
    <property type="project" value="InterPro"/>
</dbReference>
<dbReference type="PROSITE" id="PS50057">
    <property type="entry name" value="FERM_3"/>
    <property type="match status" value="1"/>
</dbReference>
<dbReference type="GeneID" id="116738979"/>
<dbReference type="InterPro" id="IPR008379">
    <property type="entry name" value="Band_4.1_C"/>
</dbReference>
<dbReference type="InterPro" id="IPR011993">
    <property type="entry name" value="PH-like_dom_sf"/>
</dbReference>
<dbReference type="Pfam" id="PF04382">
    <property type="entry name" value="SAB"/>
    <property type="match status" value="1"/>
</dbReference>
<keyword evidence="3" id="KW-0963">Cytoplasm</keyword>
<dbReference type="CDD" id="cd13184">
    <property type="entry name" value="FERM_C_4_1_family"/>
    <property type="match status" value="1"/>
</dbReference>
<dbReference type="InterPro" id="IPR018980">
    <property type="entry name" value="FERM_PH-like_C"/>
</dbReference>
<name>A0A8C9CEP3_PHOSS</name>
<dbReference type="Gene3D" id="1.20.80.10">
    <property type="match status" value="1"/>
</dbReference>
<evidence type="ECO:0000256" key="5">
    <source>
        <dbReference type="ARBA" id="ARBA00023203"/>
    </source>
</evidence>
<dbReference type="PRINTS" id="PR00935">
    <property type="entry name" value="BAND41"/>
</dbReference>
<dbReference type="Proteomes" id="UP000694554">
    <property type="component" value="Chromosome 14"/>
</dbReference>
<feature type="region of interest" description="Disordered" evidence="12">
    <location>
        <begin position="483"/>
        <end position="543"/>
    </location>
</feature>
<keyword evidence="5" id="KW-0009">Actin-binding</keyword>
<dbReference type="Pfam" id="PF09379">
    <property type="entry name" value="FERM_N"/>
    <property type="match status" value="1"/>
</dbReference>
<feature type="compositionally biased region" description="Basic and acidic residues" evidence="12">
    <location>
        <begin position="517"/>
        <end position="528"/>
    </location>
</feature>
<evidence type="ECO:0000256" key="11">
    <source>
        <dbReference type="ARBA" id="ARBA00078357"/>
    </source>
</evidence>
<dbReference type="GO" id="GO:0005886">
    <property type="term" value="C:plasma membrane"/>
    <property type="evidence" value="ECO:0007669"/>
    <property type="project" value="TreeGrafter"/>
</dbReference>
<dbReference type="SMART" id="SM01196">
    <property type="entry name" value="FERM_C"/>
    <property type="match status" value="1"/>
</dbReference>
<dbReference type="CTD" id="23136"/>
<evidence type="ECO:0000313" key="14">
    <source>
        <dbReference type="Ensembl" id="ENSPSNP00000019748.1"/>
    </source>
</evidence>
<evidence type="ECO:0000256" key="3">
    <source>
        <dbReference type="ARBA" id="ARBA00022490"/>
    </source>
</evidence>
<dbReference type="InterPro" id="IPR019748">
    <property type="entry name" value="FERM_central"/>
</dbReference>
<dbReference type="InterPro" id="IPR018979">
    <property type="entry name" value="FERM_N"/>
</dbReference>
<gene>
    <name evidence="14" type="primary">EPB41L3</name>
</gene>
<evidence type="ECO:0000256" key="1">
    <source>
        <dbReference type="ARBA" id="ARBA00004245"/>
    </source>
</evidence>
<dbReference type="CDD" id="cd14473">
    <property type="entry name" value="FERM_B-lobe"/>
    <property type="match status" value="1"/>
</dbReference>
<reference evidence="14" key="3">
    <citation type="submission" date="2025-09" db="UniProtKB">
        <authorList>
            <consortium name="Ensembl"/>
        </authorList>
    </citation>
    <scope>IDENTIFICATION</scope>
</reference>
<feature type="compositionally biased region" description="Basic and acidic residues" evidence="12">
    <location>
        <begin position="488"/>
        <end position="508"/>
    </location>
</feature>
<evidence type="ECO:0000256" key="2">
    <source>
        <dbReference type="ARBA" id="ARBA00004544"/>
    </source>
</evidence>
<dbReference type="InterPro" id="IPR030691">
    <property type="entry name" value="Band4.1-L3_FERM_F1"/>
</dbReference>
<dbReference type="FunFam" id="3.10.20.90:FF:000002">
    <property type="entry name" value="Erythrocyte protein band 4.1-like 3"/>
    <property type="match status" value="1"/>
</dbReference>
<evidence type="ECO:0000256" key="12">
    <source>
        <dbReference type="SAM" id="MobiDB-lite"/>
    </source>
</evidence>
<keyword evidence="15" id="KW-1185">Reference proteome</keyword>
<evidence type="ECO:0000256" key="9">
    <source>
        <dbReference type="ARBA" id="ARBA00032586"/>
    </source>
</evidence>
<dbReference type="AlphaFoldDB" id="A0A8C9CEP3"/>
<evidence type="ECO:0000256" key="7">
    <source>
        <dbReference type="ARBA" id="ARBA00023658"/>
    </source>
</evidence>
<dbReference type="InterPro" id="IPR014352">
    <property type="entry name" value="FERM/acyl-CoA-bd_prot_sf"/>
</dbReference>
<dbReference type="GO" id="GO:0005938">
    <property type="term" value="C:cell cortex"/>
    <property type="evidence" value="ECO:0007669"/>
    <property type="project" value="UniProtKB-SubCell"/>
</dbReference>
<evidence type="ECO:0000256" key="6">
    <source>
        <dbReference type="ARBA" id="ARBA00023212"/>
    </source>
</evidence>
<dbReference type="RefSeq" id="XP_032458865.1">
    <property type="nucleotide sequence ID" value="XM_032602974.1"/>
</dbReference>
<feature type="domain" description="FERM" evidence="13">
    <location>
        <begin position="110"/>
        <end position="391"/>
    </location>
</feature>
<dbReference type="PANTHER" id="PTHR23280">
    <property type="entry name" value="4.1 G PROTEIN"/>
    <property type="match status" value="1"/>
</dbReference>
<organism evidence="14 15">
    <name type="scientific">Phocoena sinus</name>
    <name type="common">Vaquita</name>
    <dbReference type="NCBI Taxonomy" id="42100"/>
    <lineage>
        <taxon>Eukaryota</taxon>
        <taxon>Metazoa</taxon>
        <taxon>Chordata</taxon>
        <taxon>Craniata</taxon>
        <taxon>Vertebrata</taxon>
        <taxon>Euteleostomi</taxon>
        <taxon>Mammalia</taxon>
        <taxon>Eutheria</taxon>
        <taxon>Laurasiatheria</taxon>
        <taxon>Artiodactyla</taxon>
        <taxon>Whippomorpha</taxon>
        <taxon>Cetacea</taxon>
        <taxon>Odontoceti</taxon>
        <taxon>Phocoenidae</taxon>
        <taxon>Phocoena</taxon>
    </lineage>
</organism>
<dbReference type="Pfam" id="PF09380">
    <property type="entry name" value="FERM_C"/>
    <property type="match status" value="1"/>
</dbReference>
<protein>
    <recommendedName>
        <fullName evidence="7">Protein 4.1</fullName>
    </recommendedName>
    <alternativeName>
        <fullName evidence="11">4.1R</fullName>
    </alternativeName>
    <alternativeName>
        <fullName evidence="8">Band 4.1</fullName>
    </alternativeName>
    <alternativeName>
        <fullName evidence="9">Erythrocyte membrane protein band 4.1</fullName>
    </alternativeName>
</protein>
<dbReference type="PRINTS" id="PR00661">
    <property type="entry name" value="ERMFAMILY"/>
</dbReference>
<keyword evidence="6" id="KW-0206">Cytoskeleton</keyword>
<dbReference type="GO" id="GO:0031032">
    <property type="term" value="P:actomyosin structure organization"/>
    <property type="evidence" value="ECO:0007669"/>
    <property type="project" value="TreeGrafter"/>
</dbReference>
<evidence type="ECO:0000256" key="8">
    <source>
        <dbReference type="ARBA" id="ARBA00030419"/>
    </source>
</evidence>
<reference evidence="14" key="2">
    <citation type="submission" date="2025-08" db="UniProtKB">
        <authorList>
            <consortium name="Ensembl"/>
        </authorList>
    </citation>
    <scope>IDENTIFICATION</scope>
</reference>
<evidence type="ECO:0000256" key="4">
    <source>
        <dbReference type="ARBA" id="ARBA00022553"/>
    </source>
</evidence>
<dbReference type="CDD" id="cd17203">
    <property type="entry name" value="FERM_F1_EPB41L3"/>
    <property type="match status" value="1"/>
</dbReference>
<dbReference type="Gene3D" id="2.30.29.30">
    <property type="entry name" value="Pleckstrin-homology domain (PH domain)/Phosphotyrosine-binding domain (PTB)"/>
    <property type="match status" value="1"/>
</dbReference>
<comment type="subcellular location">
    <subcellularLocation>
        <location evidence="2">Cytoplasm</location>
        <location evidence="2">Cell cortex</location>
    </subcellularLocation>
    <subcellularLocation>
        <location evidence="1">Cytoplasm</location>
        <location evidence="1">Cytoskeleton</location>
    </subcellularLocation>
</comment>
<feature type="compositionally biased region" description="Basic and acidic residues" evidence="12">
    <location>
        <begin position="58"/>
        <end position="68"/>
    </location>
</feature>
<dbReference type="PROSITE" id="PS00661">
    <property type="entry name" value="FERM_2"/>
    <property type="match status" value="1"/>
</dbReference>
<dbReference type="SUPFAM" id="SSF54236">
    <property type="entry name" value="Ubiquitin-like"/>
    <property type="match status" value="1"/>
</dbReference>
<sequence>MTTESGSDLESKPEQEAEPQEGHAGAQLGAQPGAEPGTEEQPRALEQLEEAAAHSTPVRKEVTDKDQEFAAGPAKQPEYQQFEDDKLSQKSSSSRLSRSPLKIVKKPKSMQCKVILLDGSEYTCDVEKRSRGQVLFDKVCEHLNLLEKDYFGLTYRDAESQKNWLDPAKEIKKQIRSGAWHFSFNVKFYPPDPSQLSEDITRYYLCLQLRDDIVSGRLPCSSVTLATLGSYTVQSELGDYDPDECGSDYISEFRFAPNHTKELEDKVIELHKSHRGMTPAEAEMYFLENAKKLSMYGVDLHHAKDSEGVEIMLGVCASGLLIYRDRLRINRFAWPKVLKISYKRSNFYIKIRPGEFEQFESTIGFKLPNHRAAKRLWKVCVEHHTFFRLLLPEAPPKKFLTLGSKFRYSGRTQAQTRRASALIDRPAPYFERSSSKRYTMSRSLDGASVNENHEIYMKDSVSAAEVGTGQYITTKGISQTNLITTVTPEKKAEEERGEEDDRRQKAEEATPVAAVRPEGKTDSERTDTAADGETTATEELDKTQDDLMKHQTNISELKRTFLETSTDTAITNEWEKRLSTSPVRLAARQEEAPMIEPLVPEETKQSSGEKLMDGSEIFSLLESARKPTEFIGGVTSTSQSWVQKMETKTESGKIETETTQHPQPLSTQKVVQETALVEERHVMNVHASGDASYAAGDDMDAVTQAASADVSDVKGKEVSALTEGAKEEKGEVADKAVLEQGEMAAASQEPEEEQSAAIHVPEALEQKPHFESSTVKTETISFGSVSPGGVKLEISTKEVPVVHTETKTITYESSQVDLGADLEPGVLMSAQTITSETTSTTTTTHITKTVKGGISETRIEKRIVITGDADIDHDQE</sequence>
<comment type="function">
    <text evidence="10">Protein 4.1 is a major structural element of the erythrocyte membrane skeleton. It plays a key role in regulating membrane physical properties of mechanical stability and deformability by stabilizing spectrin-actin interaction. Recruits DLG1 to membranes. Required for dynein-dynactin complex and NUMA1 recruitment at the mitotic cell cortex during anaphase.</text>
</comment>
<dbReference type="InterPro" id="IPR000798">
    <property type="entry name" value="Ez/rad/moesin-like"/>
</dbReference>
<dbReference type="PANTHER" id="PTHR23280:SF20">
    <property type="entry name" value="BAND 4.1-LIKE PROTEIN 3"/>
    <property type="match status" value="1"/>
</dbReference>
<dbReference type="InterPro" id="IPR029071">
    <property type="entry name" value="Ubiquitin-like_domsf"/>
</dbReference>
<dbReference type="InterPro" id="IPR019747">
    <property type="entry name" value="FERM_CS"/>
</dbReference>
<dbReference type="Ensembl" id="ENSPSNT00000022233.1">
    <property type="protein sequence ID" value="ENSPSNP00000019748.1"/>
    <property type="gene ID" value="ENSPSNG00000012785.1"/>
</dbReference>
<evidence type="ECO:0000256" key="10">
    <source>
        <dbReference type="ARBA" id="ARBA00054563"/>
    </source>
</evidence>
<feature type="compositionally biased region" description="Low complexity" evidence="12">
    <location>
        <begin position="89"/>
        <end position="99"/>
    </location>
</feature>
<dbReference type="FunFam" id="2.30.29.30:FF:000001">
    <property type="entry name" value="Erythrocyte membrane protein band 4.1"/>
    <property type="match status" value="1"/>
</dbReference>
<dbReference type="Gene3D" id="3.10.20.90">
    <property type="entry name" value="Phosphatidylinositol 3-kinase Catalytic Subunit, Chain A, domain 1"/>
    <property type="match status" value="1"/>
</dbReference>
<dbReference type="SMART" id="SM01195">
    <property type="entry name" value="FA"/>
    <property type="match status" value="1"/>
</dbReference>
<keyword evidence="4" id="KW-0597">Phosphoprotein</keyword>
<evidence type="ECO:0000313" key="15">
    <source>
        <dbReference type="Proteomes" id="UP000694554"/>
    </source>
</evidence>
<proteinExistence type="predicted"/>
<dbReference type="FunFam" id="1.20.80.10:FF:000001">
    <property type="entry name" value="Erythrocyte membrane protein band 4.1"/>
    <property type="match status" value="1"/>
</dbReference>
<reference evidence="14" key="1">
    <citation type="submission" date="2019-08" db="EMBL/GenBank/DDBJ databases">
        <title>Phocoena sinus (Vaquita) genome, mPhoSin1, primary haplotype.</title>
        <authorList>
            <person name="Morin P."/>
            <person name="Mountcastle J."/>
            <person name="Fungtammasan C."/>
            <person name="Rhie A."/>
            <person name="Rojas-Bracho L."/>
            <person name="Smith C.R."/>
            <person name="Taylor B.L."/>
            <person name="Gulland F.M.D."/>
            <person name="Musser W."/>
            <person name="Houck M."/>
            <person name="Haase B."/>
            <person name="Paez S."/>
            <person name="Howe K."/>
            <person name="Torrance J."/>
            <person name="Formenti G."/>
            <person name="Phillippy A."/>
            <person name="Ryder O."/>
            <person name="Jarvis E.D."/>
            <person name="Fedrigo O."/>
        </authorList>
    </citation>
    <scope>NUCLEOTIDE SEQUENCE [LARGE SCALE GENOMIC DNA]</scope>
</reference>
<dbReference type="GO" id="GO:0003779">
    <property type="term" value="F:actin binding"/>
    <property type="evidence" value="ECO:0007669"/>
    <property type="project" value="UniProtKB-KW"/>
</dbReference>
<dbReference type="InterPro" id="IPR035963">
    <property type="entry name" value="FERM_2"/>
</dbReference>
<dbReference type="SUPFAM" id="SSF47031">
    <property type="entry name" value="Second domain of FERM"/>
    <property type="match status" value="1"/>
</dbReference>
<dbReference type="SMART" id="SM00295">
    <property type="entry name" value="B41"/>
    <property type="match status" value="1"/>
</dbReference>
<dbReference type="PIRSF" id="PIRSF002304">
    <property type="entry name" value="Membrane_skeletal_4_1"/>
    <property type="match status" value="1"/>
</dbReference>
<dbReference type="GO" id="GO:0030866">
    <property type="term" value="P:cortical actin cytoskeleton organization"/>
    <property type="evidence" value="ECO:0007669"/>
    <property type="project" value="InterPro"/>
</dbReference>
<accession>A0A8C9CEP3</accession>
<feature type="region of interest" description="Disordered" evidence="12">
    <location>
        <begin position="1"/>
        <end position="100"/>
    </location>
</feature>
<dbReference type="InterPro" id="IPR019749">
    <property type="entry name" value="Band_41_domain"/>
</dbReference>
<dbReference type="Pfam" id="PF08736">
    <property type="entry name" value="FA"/>
    <property type="match status" value="1"/>
</dbReference>
<dbReference type="InterPro" id="IPR014847">
    <property type="entry name" value="FA"/>
</dbReference>
<evidence type="ECO:0000259" key="13">
    <source>
        <dbReference type="PROSITE" id="PS50057"/>
    </source>
</evidence>
<dbReference type="GeneTree" id="ENSGT00940000157047"/>
<dbReference type="InterPro" id="IPR000299">
    <property type="entry name" value="FERM_domain"/>
</dbReference>
<dbReference type="GO" id="GO:0005856">
    <property type="term" value="C:cytoskeleton"/>
    <property type="evidence" value="ECO:0007669"/>
    <property type="project" value="UniProtKB-SubCell"/>
</dbReference>
<dbReference type="Pfam" id="PF00373">
    <property type="entry name" value="FERM_M"/>
    <property type="match status" value="1"/>
</dbReference>
<dbReference type="SUPFAM" id="SSF50729">
    <property type="entry name" value="PH domain-like"/>
    <property type="match status" value="1"/>
</dbReference>